<dbReference type="GO" id="GO:0003723">
    <property type="term" value="F:RNA binding"/>
    <property type="evidence" value="ECO:0007669"/>
    <property type="project" value="InterPro"/>
</dbReference>
<dbReference type="SMART" id="SM00950">
    <property type="entry name" value="Piwi"/>
    <property type="match status" value="1"/>
</dbReference>
<feature type="compositionally biased region" description="Basic and acidic residues" evidence="1">
    <location>
        <begin position="98"/>
        <end position="151"/>
    </location>
</feature>
<keyword evidence="2" id="KW-0472">Membrane</keyword>
<keyword evidence="6" id="KW-1185">Reference proteome</keyword>
<dbReference type="Pfam" id="PF16487">
    <property type="entry name" value="ArgoMid"/>
    <property type="match status" value="1"/>
</dbReference>
<reference evidence="5" key="1">
    <citation type="journal article" date="2020" name="Fungal Divers.">
        <title>Resolving the Mortierellaceae phylogeny through synthesis of multi-gene phylogenetics and phylogenomics.</title>
        <authorList>
            <person name="Vandepol N."/>
            <person name="Liber J."/>
            <person name="Desiro A."/>
            <person name="Na H."/>
            <person name="Kennedy M."/>
            <person name="Barry K."/>
            <person name="Grigoriev I.V."/>
            <person name="Miller A.N."/>
            <person name="O'Donnell K."/>
            <person name="Stajich J.E."/>
            <person name="Bonito G."/>
        </authorList>
    </citation>
    <scope>NUCLEOTIDE SEQUENCE</scope>
    <source>
        <strain evidence="5">MES-2147</strain>
    </source>
</reference>
<accession>A0A9P6MHD0</accession>
<dbReference type="Pfam" id="PF16488">
    <property type="entry name" value="ArgoL2"/>
    <property type="match status" value="1"/>
</dbReference>
<keyword evidence="2" id="KW-0812">Transmembrane</keyword>
<dbReference type="CDD" id="cd04657">
    <property type="entry name" value="Piwi_ago-like"/>
    <property type="match status" value="1"/>
</dbReference>
<gene>
    <name evidence="5" type="primary">AGO10_1</name>
    <name evidence="5" type="ORF">BGZ65_003706</name>
</gene>
<evidence type="ECO:0000256" key="2">
    <source>
        <dbReference type="SAM" id="Phobius"/>
    </source>
</evidence>
<dbReference type="SUPFAM" id="SSF101690">
    <property type="entry name" value="PAZ domain"/>
    <property type="match status" value="1"/>
</dbReference>
<dbReference type="EMBL" id="JAAAHW010000553">
    <property type="protein sequence ID" value="KAG0001210.1"/>
    <property type="molecule type" value="Genomic_DNA"/>
</dbReference>
<dbReference type="InterPro" id="IPR003165">
    <property type="entry name" value="Piwi"/>
</dbReference>
<proteinExistence type="predicted"/>
<protein>
    <submittedName>
        <fullName evidence="5">Protein argonaute 10</fullName>
    </submittedName>
</protein>
<dbReference type="Pfam" id="PF08699">
    <property type="entry name" value="ArgoL1"/>
    <property type="match status" value="1"/>
</dbReference>
<dbReference type="Proteomes" id="UP000749646">
    <property type="component" value="Unassembled WGS sequence"/>
</dbReference>
<evidence type="ECO:0000259" key="4">
    <source>
        <dbReference type="PROSITE" id="PS50822"/>
    </source>
</evidence>
<dbReference type="Gene3D" id="2.170.260.10">
    <property type="entry name" value="paz domain"/>
    <property type="match status" value="1"/>
</dbReference>
<dbReference type="Gene3D" id="3.40.50.2300">
    <property type="match status" value="1"/>
</dbReference>
<dbReference type="Pfam" id="PF02171">
    <property type="entry name" value="Piwi"/>
    <property type="match status" value="1"/>
</dbReference>
<evidence type="ECO:0000313" key="5">
    <source>
        <dbReference type="EMBL" id="KAG0001210.1"/>
    </source>
</evidence>
<evidence type="ECO:0000256" key="1">
    <source>
        <dbReference type="SAM" id="MobiDB-lite"/>
    </source>
</evidence>
<dbReference type="SUPFAM" id="SSF53098">
    <property type="entry name" value="Ribonuclease H-like"/>
    <property type="match status" value="1"/>
</dbReference>
<dbReference type="AlphaFoldDB" id="A0A9P6MHD0"/>
<dbReference type="PANTHER" id="PTHR22891">
    <property type="entry name" value="EUKARYOTIC TRANSLATION INITIATION FACTOR 2C"/>
    <property type="match status" value="1"/>
</dbReference>
<dbReference type="OrthoDB" id="10252740at2759"/>
<feature type="domain" description="Piwi" evidence="4">
    <location>
        <begin position="780"/>
        <end position="1053"/>
    </location>
</feature>
<evidence type="ECO:0000313" key="6">
    <source>
        <dbReference type="Proteomes" id="UP000749646"/>
    </source>
</evidence>
<dbReference type="InterPro" id="IPR003100">
    <property type="entry name" value="PAZ_dom"/>
</dbReference>
<dbReference type="InterPro" id="IPR032473">
    <property type="entry name" value="Argonaute_Mid_dom"/>
</dbReference>
<dbReference type="InterPro" id="IPR032472">
    <property type="entry name" value="ArgoL2"/>
</dbReference>
<dbReference type="InterPro" id="IPR036085">
    <property type="entry name" value="PAZ_dom_sf"/>
</dbReference>
<dbReference type="InterPro" id="IPR032474">
    <property type="entry name" value="Argonaute_N"/>
</dbReference>
<dbReference type="PROSITE" id="PS50821">
    <property type="entry name" value="PAZ"/>
    <property type="match status" value="1"/>
</dbReference>
<dbReference type="InterPro" id="IPR036397">
    <property type="entry name" value="RNaseH_sf"/>
</dbReference>
<dbReference type="SMART" id="SM01163">
    <property type="entry name" value="DUF1785"/>
    <property type="match status" value="1"/>
</dbReference>
<feature type="compositionally biased region" description="Polar residues" evidence="1">
    <location>
        <begin position="70"/>
        <end position="84"/>
    </location>
</feature>
<dbReference type="Pfam" id="PF16486">
    <property type="entry name" value="ArgoN"/>
    <property type="match status" value="1"/>
</dbReference>
<feature type="region of interest" description="Disordered" evidence="1">
    <location>
        <begin position="221"/>
        <end position="263"/>
    </location>
</feature>
<dbReference type="CDD" id="cd02846">
    <property type="entry name" value="PAZ_argonaute_like"/>
    <property type="match status" value="1"/>
</dbReference>
<feature type="compositionally biased region" description="Basic residues" evidence="1">
    <location>
        <begin position="221"/>
        <end position="234"/>
    </location>
</feature>
<dbReference type="InterPro" id="IPR012337">
    <property type="entry name" value="RNaseH-like_sf"/>
</dbReference>
<dbReference type="Gene3D" id="3.30.420.10">
    <property type="entry name" value="Ribonuclease H-like superfamily/Ribonuclease H"/>
    <property type="match status" value="1"/>
</dbReference>
<comment type="caution">
    <text evidence="5">The sequence shown here is derived from an EMBL/GenBank/DDBJ whole genome shotgun (WGS) entry which is preliminary data.</text>
</comment>
<feature type="region of interest" description="Disordered" evidence="1">
    <location>
        <begin position="70"/>
        <end position="151"/>
    </location>
</feature>
<dbReference type="InterPro" id="IPR045246">
    <property type="entry name" value="Piwi_ago-like"/>
</dbReference>
<name>A0A9P6MHD0_9FUNG</name>
<feature type="transmembrane region" description="Helical" evidence="2">
    <location>
        <begin position="155"/>
        <end position="173"/>
    </location>
</feature>
<keyword evidence="2" id="KW-1133">Transmembrane helix</keyword>
<dbReference type="PROSITE" id="PS50822">
    <property type="entry name" value="PIWI"/>
    <property type="match status" value="1"/>
</dbReference>
<feature type="compositionally biased region" description="Basic and acidic residues" evidence="1">
    <location>
        <begin position="235"/>
        <end position="249"/>
    </location>
</feature>
<feature type="domain" description="PAZ" evidence="3">
    <location>
        <begin position="462"/>
        <end position="580"/>
    </location>
</feature>
<sequence length="1083" mass="121549">MKAWYLTNNWDLRTTQSATFDYVVQRSMRMLESQDCENFLESVYPSSKYQVLPVAVRHISRVCLAQLESLQSTNSPPPSEATSTKVSDKDEDEDEDKVEDKDKDNNNNNDKDKNKNKGKGKDKGKDKDKDKASAKDKDQVKTKDKASAKDKDKTLPLALSLALSLSLAFTLSLALVLSLVLSLSLALALALSLALPLAKGKASAKNKAKFSVKNKAKFSVKNKAKASVKNKNKSSAKDRNKSNAKDKASSKNKAKAKSKYYSPTRPSLQTLRSLWPRVRVVLIRVVDPLEVDTIWHYDVSITPEIPTAKARKLWKIIEKLPELAKTKIVFDGNCNAYAAKELELEKFSKKVKLPEESRAEFTVKMNRIAVINLEELHRFLRREGPITPGCITAIQALNITMTHKIFSDSVSFGRSAFSPQNAVNLGGGVEKWEGVFQSVRPGQGRLYANIDVASTAFYKAGNVADLMGEVVHRPVRELNNLQKYDYQTLNKHFKGCSFTVTHRGDSHKRRYKASGLSMMPAEKVFFNQETNGGKTVKVSIPEYYRTAYKLRLQLPFLPCLGVQGRDGTMYFPAEVCNVVPGTRYTRKLNEDQATAMTRSTCIRPDIRAEKIRALHTKLDMPRNEYMKGFGMEVARDMTVVPARVLPPPRIQYKGNVPVTPQFGGWQLNPSRKMVQGSTLASWGVLVYDRENRLDRPKINNFLRFLTSTLQENGMNVTQPNPPIMYSQIGAVDKNVEAMVSSIQQANQNRQLPQLIFVVMPFKSQTYSAIKTYCETTHRIGVMTQCALSKNIFKPNKQYCGNLGLKINTKLGGVNNTLDKNAIPFLTQKPTMIIGADVIHPAPGQSRPSVVAVVASMDSMSFKYSGRLKVQDSRVEVIEGLKSLVHQLLVSFKEKNRVYPQRILFYRDGVSEGQYAEIMQKEVAAVKEACEQAQIKALVTFCVVKKRHHARLFPMNANEADRSGNCVAGTVVDTVITHPTEFDFYLQSHGGLQGTSRPTLYHVILDEYGFKSDELQELTYRLCHVYARCTKSVSIVPSVYYAHLLAYRARHYQGEFSDTASMASSSTMDNFETANGIRDLMYFV</sequence>
<evidence type="ECO:0000259" key="3">
    <source>
        <dbReference type="PROSITE" id="PS50821"/>
    </source>
</evidence>
<dbReference type="Pfam" id="PF02170">
    <property type="entry name" value="PAZ"/>
    <property type="match status" value="1"/>
</dbReference>
<organism evidence="5 6">
    <name type="scientific">Modicella reniformis</name>
    <dbReference type="NCBI Taxonomy" id="1440133"/>
    <lineage>
        <taxon>Eukaryota</taxon>
        <taxon>Fungi</taxon>
        <taxon>Fungi incertae sedis</taxon>
        <taxon>Mucoromycota</taxon>
        <taxon>Mortierellomycotina</taxon>
        <taxon>Mortierellomycetes</taxon>
        <taxon>Mortierellales</taxon>
        <taxon>Mortierellaceae</taxon>
        <taxon>Modicella</taxon>
    </lineage>
</organism>
<dbReference type="InterPro" id="IPR014811">
    <property type="entry name" value="ArgoL1"/>
</dbReference>